<reference evidence="2 3" key="1">
    <citation type="submission" date="2014-08" db="EMBL/GenBank/DDBJ databases">
        <title>Complete genome sequence of Corynebacterium frankenforstense ST18(T) (=DSM 45800(T)), isolated from raw cow milk.</title>
        <authorList>
            <person name="Ruckert C."/>
            <person name="Albersmeier A."/>
            <person name="Winkler A."/>
            <person name="Lipski A."/>
            <person name="Kalinowski J."/>
        </authorList>
    </citation>
    <scope>NUCLEOTIDE SEQUENCE [LARGE SCALE GENOMIC DNA]</scope>
    <source>
        <strain evidence="2 3">ST18</strain>
    </source>
</reference>
<dbReference type="OrthoDB" id="4409132at2"/>
<accession>A0A1L7CQF5</accession>
<organism evidence="2 3">
    <name type="scientific">Corynebacterium frankenforstense DSM 45800</name>
    <dbReference type="NCBI Taxonomy" id="1437875"/>
    <lineage>
        <taxon>Bacteria</taxon>
        <taxon>Bacillati</taxon>
        <taxon>Actinomycetota</taxon>
        <taxon>Actinomycetes</taxon>
        <taxon>Mycobacteriales</taxon>
        <taxon>Corynebacteriaceae</taxon>
        <taxon>Corynebacterium</taxon>
    </lineage>
</organism>
<sequence>MSEISHDERHGVHEAAQRTNLPLDDFMVRLVAQELPMVDTTSQSLVLKELREYSGPTITSQEGLPEPVRRLLDL</sequence>
<name>A0A1L7CQF5_9CORY</name>
<dbReference type="AlphaFoldDB" id="A0A1L7CQF5"/>
<proteinExistence type="predicted"/>
<gene>
    <name evidence="2" type="ORF">CFRA_00790</name>
</gene>
<dbReference type="KEGG" id="cfk:CFRA_00790"/>
<feature type="region of interest" description="Disordered" evidence="1">
    <location>
        <begin position="55"/>
        <end position="74"/>
    </location>
</feature>
<protein>
    <submittedName>
        <fullName evidence="2">Uncharacterized protein</fullName>
    </submittedName>
</protein>
<evidence type="ECO:0000256" key="1">
    <source>
        <dbReference type="SAM" id="MobiDB-lite"/>
    </source>
</evidence>
<keyword evidence="3" id="KW-1185">Reference proteome</keyword>
<evidence type="ECO:0000313" key="3">
    <source>
        <dbReference type="Proteomes" id="UP000185434"/>
    </source>
</evidence>
<dbReference type="EMBL" id="CP009247">
    <property type="protein sequence ID" value="APT88073.1"/>
    <property type="molecule type" value="Genomic_DNA"/>
</dbReference>
<dbReference type="STRING" id="1437875.CFRA_00790"/>
<dbReference type="Proteomes" id="UP000185434">
    <property type="component" value="Chromosome"/>
</dbReference>
<dbReference type="RefSeq" id="WP_075663041.1">
    <property type="nucleotide sequence ID" value="NZ_CP009247.1"/>
</dbReference>
<evidence type="ECO:0000313" key="2">
    <source>
        <dbReference type="EMBL" id="APT88073.1"/>
    </source>
</evidence>